<organism evidence="2 3">
    <name type="scientific">Mesorhizobium muleiense</name>
    <dbReference type="NCBI Taxonomy" id="1004279"/>
    <lineage>
        <taxon>Bacteria</taxon>
        <taxon>Pseudomonadati</taxon>
        <taxon>Pseudomonadota</taxon>
        <taxon>Alphaproteobacteria</taxon>
        <taxon>Hyphomicrobiales</taxon>
        <taxon>Phyllobacteriaceae</taxon>
        <taxon>Mesorhizobium</taxon>
    </lineage>
</organism>
<reference evidence="3" key="1">
    <citation type="submission" date="2016-10" db="EMBL/GenBank/DDBJ databases">
        <authorList>
            <person name="Varghese N."/>
            <person name="Submissions S."/>
        </authorList>
    </citation>
    <scope>NUCLEOTIDE SEQUENCE [LARGE SCALE GENOMIC DNA]</scope>
    <source>
        <strain evidence="3">CGMCC 1.11022</strain>
    </source>
</reference>
<sequence length="267" mass="28388">MWLLKLTLAVAGLYAVIVAVVYVLQSWLIFPAGLAAFGPDLPAGARHVELATEDGERVVLVRLPARQAPAEPRPLLLGFAGNAWNADALAFMLHQLFPDHEVAALHYRGYAPSSGSPSAAALLEDARRAHDQLASDAKAGILAIGLSIGAAVAADLATSRPLRGIVMVTPFDSLRELAAHHYPWLPVRLLLRHRMEAAASLRDLDVPTAVITAENDTIVPAARSAPLREAARDLRSHIAIAAGHNDLYDHPDFAGALRASVAAVMSD</sequence>
<protein>
    <recommendedName>
        <fullName evidence="4">Serine aminopeptidase S33 domain-containing protein</fullName>
    </recommendedName>
</protein>
<dbReference type="SUPFAM" id="SSF53474">
    <property type="entry name" value="alpha/beta-Hydrolases"/>
    <property type="match status" value="1"/>
</dbReference>
<feature type="transmembrane region" description="Helical" evidence="1">
    <location>
        <begin position="6"/>
        <end position="24"/>
    </location>
</feature>
<name>A0A1G9HWX2_9HYPH</name>
<dbReference type="InterPro" id="IPR029058">
    <property type="entry name" value="AB_hydrolase_fold"/>
</dbReference>
<keyword evidence="1" id="KW-1133">Transmembrane helix</keyword>
<proteinExistence type="predicted"/>
<dbReference type="PANTHER" id="PTHR12277:SF79">
    <property type="entry name" value="XAA-PRO DIPEPTIDYL-PEPTIDASE-RELATED"/>
    <property type="match status" value="1"/>
</dbReference>
<evidence type="ECO:0000313" key="3">
    <source>
        <dbReference type="Proteomes" id="UP000198894"/>
    </source>
</evidence>
<dbReference type="Gene3D" id="3.40.50.1820">
    <property type="entry name" value="alpha/beta hydrolase"/>
    <property type="match status" value="2"/>
</dbReference>
<keyword evidence="1" id="KW-0472">Membrane</keyword>
<evidence type="ECO:0000313" key="2">
    <source>
        <dbReference type="EMBL" id="SDL17470.1"/>
    </source>
</evidence>
<evidence type="ECO:0008006" key="4">
    <source>
        <dbReference type="Google" id="ProtNLM"/>
    </source>
</evidence>
<dbReference type="EMBL" id="FNEE01000028">
    <property type="protein sequence ID" value="SDL17470.1"/>
    <property type="molecule type" value="Genomic_DNA"/>
</dbReference>
<dbReference type="AlphaFoldDB" id="A0A1G9HWX2"/>
<gene>
    <name evidence="2" type="ORF">SAMN05428953_12874</name>
</gene>
<dbReference type="PANTHER" id="PTHR12277">
    <property type="entry name" value="ALPHA/BETA HYDROLASE DOMAIN-CONTAINING PROTEIN"/>
    <property type="match status" value="1"/>
</dbReference>
<dbReference type="Proteomes" id="UP000198894">
    <property type="component" value="Unassembled WGS sequence"/>
</dbReference>
<keyword evidence="1" id="KW-0812">Transmembrane</keyword>
<accession>A0A1G9HWX2</accession>
<keyword evidence="3" id="KW-1185">Reference proteome</keyword>
<evidence type="ECO:0000256" key="1">
    <source>
        <dbReference type="SAM" id="Phobius"/>
    </source>
</evidence>
<dbReference type="RefSeq" id="WP_091600038.1">
    <property type="nucleotide sequence ID" value="NZ_FNEE01000028.1"/>
</dbReference>